<feature type="domain" description="Reverse transcriptase Ty1/copia-type" evidence="1">
    <location>
        <begin position="307"/>
        <end position="384"/>
    </location>
</feature>
<reference evidence="2" key="2">
    <citation type="submission" date="2022-01" db="EMBL/GenBank/DDBJ databases">
        <authorList>
            <person name="Yamashiro T."/>
            <person name="Shiraishi A."/>
            <person name="Satake H."/>
            <person name="Nakayama K."/>
        </authorList>
    </citation>
    <scope>NUCLEOTIDE SEQUENCE</scope>
</reference>
<comment type="caution">
    <text evidence="2">The sequence shown here is derived from an EMBL/GenBank/DDBJ whole genome shotgun (WGS) entry which is preliminary data.</text>
</comment>
<dbReference type="CDD" id="cd09272">
    <property type="entry name" value="RNase_HI_RT_Ty1"/>
    <property type="match status" value="1"/>
</dbReference>
<gene>
    <name evidence="2" type="ORF">Tco_0937989</name>
</gene>
<evidence type="ECO:0000313" key="3">
    <source>
        <dbReference type="Proteomes" id="UP001151760"/>
    </source>
</evidence>
<protein>
    <submittedName>
        <fullName evidence="2">Ribonuclease H-like domain-containing protein</fullName>
    </submittedName>
</protein>
<dbReference type="SUPFAM" id="SSF56672">
    <property type="entry name" value="DNA/RNA polymerases"/>
    <property type="match status" value="1"/>
</dbReference>
<name>A0ABQ5DMV8_9ASTR</name>
<dbReference type="PANTHER" id="PTHR11439">
    <property type="entry name" value="GAG-POL-RELATED RETROTRANSPOSON"/>
    <property type="match status" value="1"/>
</dbReference>
<accession>A0ABQ5DMV8</accession>
<reference evidence="2" key="1">
    <citation type="journal article" date="2022" name="Int. J. Mol. Sci.">
        <title>Draft Genome of Tanacetum Coccineum: Genomic Comparison of Closely Related Tanacetum-Family Plants.</title>
        <authorList>
            <person name="Yamashiro T."/>
            <person name="Shiraishi A."/>
            <person name="Nakayama K."/>
            <person name="Satake H."/>
        </authorList>
    </citation>
    <scope>NUCLEOTIDE SEQUENCE</scope>
</reference>
<organism evidence="2 3">
    <name type="scientific">Tanacetum coccineum</name>
    <dbReference type="NCBI Taxonomy" id="301880"/>
    <lineage>
        <taxon>Eukaryota</taxon>
        <taxon>Viridiplantae</taxon>
        <taxon>Streptophyta</taxon>
        <taxon>Embryophyta</taxon>
        <taxon>Tracheophyta</taxon>
        <taxon>Spermatophyta</taxon>
        <taxon>Magnoliopsida</taxon>
        <taxon>eudicotyledons</taxon>
        <taxon>Gunneridae</taxon>
        <taxon>Pentapetalae</taxon>
        <taxon>asterids</taxon>
        <taxon>campanulids</taxon>
        <taxon>Asterales</taxon>
        <taxon>Asteraceae</taxon>
        <taxon>Asteroideae</taxon>
        <taxon>Anthemideae</taxon>
        <taxon>Anthemidinae</taxon>
        <taxon>Tanacetum</taxon>
    </lineage>
</organism>
<evidence type="ECO:0000313" key="2">
    <source>
        <dbReference type="EMBL" id="GJT38124.1"/>
    </source>
</evidence>
<dbReference type="Pfam" id="PF07727">
    <property type="entry name" value="RVT_2"/>
    <property type="match status" value="1"/>
</dbReference>
<evidence type="ECO:0000259" key="1">
    <source>
        <dbReference type="Pfam" id="PF07727"/>
    </source>
</evidence>
<dbReference type="PANTHER" id="PTHR11439:SF508">
    <property type="entry name" value="RNA-DIRECTED DNA POLYMERASE"/>
    <property type="match status" value="1"/>
</dbReference>
<proteinExistence type="predicted"/>
<dbReference type="EMBL" id="BQNB010015280">
    <property type="protein sequence ID" value="GJT38124.1"/>
    <property type="molecule type" value="Genomic_DNA"/>
</dbReference>
<dbReference type="InterPro" id="IPR013103">
    <property type="entry name" value="RVT_2"/>
</dbReference>
<keyword evidence="3" id="KW-1185">Reference proteome</keyword>
<sequence length="629" mass="71841">MGNLHGINDAIKVMLFDVINKFNALWRQYDSLVILPNCICENSKKLKKHNQLLKLMQFLMGLDEVYAPIRSIILTTDHIPHVKGAFTTLSRDAFRRIQEAYNPHLLCTHCNMNGHTDDRCFELVRYPPNFKKRYGANQGGASDAGVLVVLDYQVSLLSVHKLSKDNKFRVIFDENVCIIQDSVLKTQVRTCSESNGLYFLNIGTENTGFTRRDEDGHPDDSESAEVVSVVEENSILQESDKESEGDDSYYQVFNDLFQPVSDNISRQDSVNLRRSSRKASMPTKLSDFHIETKMEAMNLEMEALNRNNTWAISKLPYGRKAKGCKWVYKVKYKSTGEVERFKARLVAKGYNQEEGIDYEETFSPVVKIVTVRCILALSVQNSWPRKYCLELLFEFGMLACKPCKTPIEVKTSNVKKNVVIFDKPLVGVNNYQKLIRKLIYLTHTRPDISYVVHVLSQYMHAPMQSHLKLAFGVLRYLKNSPGKGITFNKSSGMDLNIYVDSDWAKCKVTRKGVSGYSVFLGNSLANWKSKKESVLAKYSTKAEYRALNLVTCEVIWIMKILNELNVKVSLPVTINYDNSSEIQIAANPVFHERTKHFEIELFFLREKVVAGIVKIVKVKSEDNVVDVFT</sequence>
<dbReference type="InterPro" id="IPR043502">
    <property type="entry name" value="DNA/RNA_pol_sf"/>
</dbReference>
<dbReference type="Proteomes" id="UP001151760">
    <property type="component" value="Unassembled WGS sequence"/>
</dbReference>